<protein>
    <recommendedName>
        <fullName evidence="4">DUF3159 domain-containing protein</fullName>
    </recommendedName>
</protein>
<gene>
    <name evidence="2" type="ordered locus">Snas_3294</name>
</gene>
<dbReference type="EMBL" id="CP001778">
    <property type="protein sequence ID" value="ADD42962.1"/>
    <property type="molecule type" value="Genomic_DNA"/>
</dbReference>
<dbReference type="STRING" id="446470.Snas_3294"/>
<keyword evidence="1" id="KW-0812">Transmembrane</keyword>
<dbReference type="OrthoDB" id="3529144at2"/>
<feature type="transmembrane region" description="Helical" evidence="1">
    <location>
        <begin position="173"/>
        <end position="194"/>
    </location>
</feature>
<accession>D3PUE9</accession>
<keyword evidence="1" id="KW-0472">Membrane</keyword>
<keyword evidence="1" id="KW-1133">Transmembrane helix</keyword>
<feature type="transmembrane region" description="Helical" evidence="1">
    <location>
        <begin position="43"/>
        <end position="63"/>
    </location>
</feature>
<evidence type="ECO:0000313" key="2">
    <source>
        <dbReference type="EMBL" id="ADD42962.1"/>
    </source>
</evidence>
<dbReference type="HOGENOM" id="CLU_075797_0_1_11"/>
<sequence length="231" mass="25129">MNLNALTSTSLSLFDAVGGWRTVAESMASRVLFLVTYLLTEEVLTAALVAVGGVLVFVVVRICTDRKYLAAVVELSVVCFSALLAGGTGHAANFYLPALFTNIGPLVVFLVSMLVRWPVIGLVVGTVRGERFAWRRDPVRRRRYQRCTAMFLAKFAIASAVMLPLYLAEHVTALGIANMLLTSPAAGVCVYVSWRILRVPTDPASLGSRCPSLRRHRGSSLARRLTTVIDT</sequence>
<dbReference type="InterPro" id="IPR016566">
    <property type="entry name" value="UCP010219"/>
</dbReference>
<name>D3PUE9_STANL</name>
<reference evidence="2 3" key="1">
    <citation type="journal article" date="2009" name="Stand. Genomic Sci.">
        <title>Complete genome sequence of Stackebrandtia nassauensis type strain (LLR-40K-21).</title>
        <authorList>
            <person name="Munk C."/>
            <person name="Lapidus A."/>
            <person name="Copeland A."/>
            <person name="Jando M."/>
            <person name="Mayilraj S."/>
            <person name="Glavina Del Rio T."/>
            <person name="Nolan M."/>
            <person name="Chen F."/>
            <person name="Lucas S."/>
            <person name="Tice H."/>
            <person name="Cheng J.F."/>
            <person name="Han C."/>
            <person name="Detter J.C."/>
            <person name="Bruce D."/>
            <person name="Goodwin L."/>
            <person name="Chain P."/>
            <person name="Pitluck S."/>
            <person name="Goker M."/>
            <person name="Ovchinikova G."/>
            <person name="Pati A."/>
            <person name="Ivanova N."/>
            <person name="Mavromatis K."/>
            <person name="Chen A."/>
            <person name="Palaniappan K."/>
            <person name="Land M."/>
            <person name="Hauser L."/>
            <person name="Chang Y.J."/>
            <person name="Jeffries C.D."/>
            <person name="Bristow J."/>
            <person name="Eisen J.A."/>
            <person name="Markowitz V."/>
            <person name="Hugenholtz P."/>
            <person name="Kyrpides N.C."/>
            <person name="Klenk H.P."/>
        </authorList>
    </citation>
    <scope>NUCLEOTIDE SEQUENCE [LARGE SCALE GENOMIC DNA]</scope>
    <source>
        <strain evidence="3">DSM 44728 / CIP 108903 / NRRL B-16338 / NBRC 102104 / LLR-40K-21</strain>
    </source>
</reference>
<dbReference type="RefSeq" id="WP_013018533.1">
    <property type="nucleotide sequence ID" value="NC_013947.1"/>
</dbReference>
<organism evidence="2 3">
    <name type="scientific">Stackebrandtia nassauensis (strain DSM 44728 / CIP 108903 / NRRL B-16338 / NBRC 102104 / LLR-40K-21)</name>
    <dbReference type="NCBI Taxonomy" id="446470"/>
    <lineage>
        <taxon>Bacteria</taxon>
        <taxon>Bacillati</taxon>
        <taxon>Actinomycetota</taxon>
        <taxon>Actinomycetes</taxon>
        <taxon>Glycomycetales</taxon>
        <taxon>Glycomycetaceae</taxon>
        <taxon>Stackebrandtia</taxon>
    </lineage>
</organism>
<feature type="transmembrane region" description="Helical" evidence="1">
    <location>
        <begin position="106"/>
        <end position="127"/>
    </location>
</feature>
<dbReference type="AlphaFoldDB" id="D3PUE9"/>
<dbReference type="Proteomes" id="UP000000844">
    <property type="component" value="Chromosome"/>
</dbReference>
<evidence type="ECO:0000256" key="1">
    <source>
        <dbReference type="SAM" id="Phobius"/>
    </source>
</evidence>
<keyword evidence="3" id="KW-1185">Reference proteome</keyword>
<feature type="transmembrane region" description="Helical" evidence="1">
    <location>
        <begin position="68"/>
        <end position="86"/>
    </location>
</feature>
<dbReference type="Pfam" id="PF11361">
    <property type="entry name" value="DUF3159"/>
    <property type="match status" value="1"/>
</dbReference>
<dbReference type="eggNOG" id="ENOG5031MNQ">
    <property type="taxonomic scope" value="Bacteria"/>
</dbReference>
<evidence type="ECO:0008006" key="4">
    <source>
        <dbReference type="Google" id="ProtNLM"/>
    </source>
</evidence>
<proteinExistence type="predicted"/>
<dbReference type="KEGG" id="sna:Snas_3294"/>
<feature type="transmembrane region" description="Helical" evidence="1">
    <location>
        <begin position="148"/>
        <end position="167"/>
    </location>
</feature>
<evidence type="ECO:0000313" key="3">
    <source>
        <dbReference type="Proteomes" id="UP000000844"/>
    </source>
</evidence>